<dbReference type="PANTHER" id="PTHR11002:SF76">
    <property type="entry name" value="CARBONIC ANHYDRASE"/>
    <property type="match status" value="1"/>
</dbReference>
<comment type="cofactor">
    <cofactor evidence="7">
        <name>Zn(2+)</name>
        <dbReference type="ChEBI" id="CHEBI:29105"/>
    </cofactor>
    <text evidence="7">Binds 1 zinc ion per subunit.</text>
</comment>
<dbReference type="SMART" id="SM00947">
    <property type="entry name" value="Pro_CA"/>
    <property type="match status" value="1"/>
</dbReference>
<feature type="binding site" evidence="7">
    <location>
        <position position="397"/>
    </location>
    <ligand>
        <name>Zn(2+)</name>
        <dbReference type="ChEBI" id="CHEBI:29105"/>
    </ligand>
</feature>
<evidence type="ECO:0000313" key="9">
    <source>
        <dbReference type="Proteomes" id="UP000005239"/>
    </source>
</evidence>
<keyword evidence="4 7" id="KW-0862">Zinc</keyword>
<gene>
    <name evidence="8" type="primary">WBGene00098298</name>
</gene>
<dbReference type="PROSITE" id="PS51421">
    <property type="entry name" value="RAS"/>
    <property type="match status" value="1"/>
</dbReference>
<name>A0A2A6C8A8_PRIPA</name>
<evidence type="ECO:0000256" key="1">
    <source>
        <dbReference type="ARBA" id="ARBA00006217"/>
    </source>
</evidence>
<dbReference type="InterPro" id="IPR027417">
    <property type="entry name" value="P-loop_NTPase"/>
</dbReference>
<dbReference type="InterPro" id="IPR001765">
    <property type="entry name" value="Carbonic_anhydrase"/>
</dbReference>
<comment type="similarity">
    <text evidence="1">Belongs to the beta-class carbonic anhydrase family.</text>
</comment>
<dbReference type="GO" id="GO:0005525">
    <property type="term" value="F:GTP binding"/>
    <property type="evidence" value="ECO:0007669"/>
    <property type="project" value="InterPro"/>
</dbReference>
<dbReference type="PANTHER" id="PTHR11002">
    <property type="entry name" value="CARBONIC ANHYDRASE"/>
    <property type="match status" value="1"/>
</dbReference>
<dbReference type="EC" id="4.2.1.1" evidence="2"/>
<dbReference type="InterPro" id="IPR036874">
    <property type="entry name" value="Carbonic_anhydrase_sf"/>
</dbReference>
<dbReference type="GO" id="GO:0008270">
    <property type="term" value="F:zinc ion binding"/>
    <property type="evidence" value="ECO:0007669"/>
    <property type="project" value="InterPro"/>
</dbReference>
<keyword evidence="3 7" id="KW-0479">Metal-binding</keyword>
<evidence type="ECO:0000256" key="7">
    <source>
        <dbReference type="PIRSR" id="PIRSR601765-1"/>
    </source>
</evidence>
<dbReference type="SMART" id="SM00174">
    <property type="entry name" value="RHO"/>
    <property type="match status" value="1"/>
</dbReference>
<dbReference type="SUPFAM" id="SSF53056">
    <property type="entry name" value="beta-carbonic anhydrase, cab"/>
    <property type="match status" value="1"/>
</dbReference>
<feature type="binding site" evidence="7">
    <location>
        <position position="394"/>
    </location>
    <ligand>
        <name>Zn(2+)</name>
        <dbReference type="ChEBI" id="CHEBI:29105"/>
    </ligand>
</feature>
<dbReference type="Gene3D" id="3.40.1050.10">
    <property type="entry name" value="Carbonic anhydrase"/>
    <property type="match status" value="1"/>
</dbReference>
<evidence type="ECO:0000256" key="2">
    <source>
        <dbReference type="ARBA" id="ARBA00012925"/>
    </source>
</evidence>
<dbReference type="Pfam" id="PF00484">
    <property type="entry name" value="Pro_CA"/>
    <property type="match status" value="1"/>
</dbReference>
<evidence type="ECO:0000313" key="8">
    <source>
        <dbReference type="EnsemblMetazoa" id="PPA08744.1"/>
    </source>
</evidence>
<dbReference type="SMART" id="SM00175">
    <property type="entry name" value="RAB"/>
    <property type="match status" value="1"/>
</dbReference>
<evidence type="ECO:0000256" key="3">
    <source>
        <dbReference type="ARBA" id="ARBA00022723"/>
    </source>
</evidence>
<dbReference type="InterPro" id="IPR001806">
    <property type="entry name" value="Small_GTPase"/>
</dbReference>
<reference evidence="9" key="1">
    <citation type="journal article" date="2008" name="Nat. Genet.">
        <title>The Pristionchus pacificus genome provides a unique perspective on nematode lifestyle and parasitism.</title>
        <authorList>
            <person name="Dieterich C."/>
            <person name="Clifton S.W."/>
            <person name="Schuster L.N."/>
            <person name="Chinwalla A."/>
            <person name="Delehaunty K."/>
            <person name="Dinkelacker I."/>
            <person name="Fulton L."/>
            <person name="Fulton R."/>
            <person name="Godfrey J."/>
            <person name="Minx P."/>
            <person name="Mitreva M."/>
            <person name="Roeseler W."/>
            <person name="Tian H."/>
            <person name="Witte H."/>
            <person name="Yang S.P."/>
            <person name="Wilson R.K."/>
            <person name="Sommer R.J."/>
        </authorList>
    </citation>
    <scope>NUCLEOTIDE SEQUENCE [LARGE SCALE GENOMIC DNA]</scope>
    <source>
        <strain evidence="9">PS312</strain>
    </source>
</reference>
<feature type="binding site" evidence="7">
    <location>
        <position position="330"/>
    </location>
    <ligand>
        <name>Zn(2+)</name>
        <dbReference type="ChEBI" id="CHEBI:29105"/>
    </ligand>
</feature>
<dbReference type="Gene3D" id="3.40.50.300">
    <property type="entry name" value="P-loop containing nucleotide triphosphate hydrolases"/>
    <property type="match status" value="1"/>
</dbReference>
<protein>
    <recommendedName>
        <fullName evidence="2">carbonic anhydrase</fullName>
        <ecNumber evidence="2">4.2.1.1</ecNumber>
    </recommendedName>
</protein>
<comment type="catalytic activity">
    <reaction evidence="6">
        <text>hydrogencarbonate + H(+) = CO2 + H2O</text>
        <dbReference type="Rhea" id="RHEA:10748"/>
        <dbReference type="ChEBI" id="CHEBI:15377"/>
        <dbReference type="ChEBI" id="CHEBI:15378"/>
        <dbReference type="ChEBI" id="CHEBI:16526"/>
        <dbReference type="ChEBI" id="CHEBI:17544"/>
        <dbReference type="EC" id="4.2.1.1"/>
    </reaction>
</comment>
<dbReference type="PRINTS" id="PR00449">
    <property type="entry name" value="RASTRNSFRMNG"/>
</dbReference>
<dbReference type="PROSITE" id="PS51419">
    <property type="entry name" value="RAB"/>
    <property type="match status" value="1"/>
</dbReference>
<proteinExistence type="inferred from homology"/>
<sequence>MRSPAVPPRELHIVLLGQSQVGKSAFIVKYMTKRFIGEYDSTLEETYRKDEMIDGESVSVCLMDTVECESREWHRWQTWGDLFIVVYDITCSKSLTFAEKLLERLKQQEHSEREGRRVWRLLLGNKTDLERYRVVSEEEGRRVAALHGALFAECCVAGEGRSVNEVVQRALIQLVGKKRSPSPTRLCASDSEISSSQSRKSTFSVSLRSPSRLKESSKLAYLHKGKEAMEVIDNVLKRLYSDVVTKLKERAVGRLRRIQRPVRDIAREYAKARDAPSTAPLPRVISVTRMQRILRGVIQYRQTVRKELVEQFKEIKDNPQPKALMFTCMDSRMLPTRFTQAKVGDIFVVRNAGNLIPDACNYGHYSEVSCTTEPAALELAVKRGGVKHVIVCGHSDCKAMNMLFGLHACPSNFDHASPMDHWLRKNGHRTMKKLNERLYKGPQPLQFDSEVAPSQSFEAIIDPFDRLKAEDKLSQINVLQQLVNIASHDALKEAFDQGKLHIHGMWFDVYKGEDYLFSKEKRQFVIIKEDTFDSLIDELHRRCNVPLGECPDIRQGHFTPG</sequence>
<accession>A0A8R1U8N1</accession>
<dbReference type="AlphaFoldDB" id="A0A2A6C8A8"/>
<dbReference type="Pfam" id="PF00071">
    <property type="entry name" value="Ras"/>
    <property type="match status" value="1"/>
</dbReference>
<keyword evidence="9" id="KW-1185">Reference proteome</keyword>
<keyword evidence="5" id="KW-0456">Lyase</keyword>
<evidence type="ECO:0000256" key="4">
    <source>
        <dbReference type="ARBA" id="ARBA00022833"/>
    </source>
</evidence>
<dbReference type="GO" id="GO:0004089">
    <property type="term" value="F:carbonate dehydratase activity"/>
    <property type="evidence" value="ECO:0007669"/>
    <property type="project" value="UniProtKB-EC"/>
</dbReference>
<reference evidence="8" key="2">
    <citation type="submission" date="2022-06" db="UniProtKB">
        <authorList>
            <consortium name="EnsemblMetazoa"/>
        </authorList>
    </citation>
    <scope>IDENTIFICATION</scope>
    <source>
        <strain evidence="8">PS312</strain>
    </source>
</reference>
<dbReference type="SMART" id="SM00173">
    <property type="entry name" value="RAS"/>
    <property type="match status" value="1"/>
</dbReference>
<feature type="binding site" evidence="7">
    <location>
        <position position="328"/>
    </location>
    <ligand>
        <name>Zn(2+)</name>
        <dbReference type="ChEBI" id="CHEBI:29105"/>
    </ligand>
</feature>
<evidence type="ECO:0000256" key="5">
    <source>
        <dbReference type="ARBA" id="ARBA00023239"/>
    </source>
</evidence>
<dbReference type="GO" id="GO:0003924">
    <property type="term" value="F:GTPase activity"/>
    <property type="evidence" value="ECO:0007669"/>
    <property type="project" value="InterPro"/>
</dbReference>
<evidence type="ECO:0000256" key="6">
    <source>
        <dbReference type="ARBA" id="ARBA00048348"/>
    </source>
</evidence>
<dbReference type="EnsemblMetazoa" id="PPA08744.1">
    <property type="protein sequence ID" value="PPA08744.1"/>
    <property type="gene ID" value="WBGene00098298"/>
</dbReference>
<accession>A0A2A6C8A8</accession>
<organism evidence="8 9">
    <name type="scientific">Pristionchus pacificus</name>
    <name type="common">Parasitic nematode worm</name>
    <dbReference type="NCBI Taxonomy" id="54126"/>
    <lineage>
        <taxon>Eukaryota</taxon>
        <taxon>Metazoa</taxon>
        <taxon>Ecdysozoa</taxon>
        <taxon>Nematoda</taxon>
        <taxon>Chromadorea</taxon>
        <taxon>Rhabditida</taxon>
        <taxon>Rhabditina</taxon>
        <taxon>Diplogasteromorpha</taxon>
        <taxon>Diplogasteroidea</taxon>
        <taxon>Neodiplogasteridae</taxon>
        <taxon>Pristionchus</taxon>
    </lineage>
</organism>
<dbReference type="Proteomes" id="UP000005239">
    <property type="component" value="Unassembled WGS sequence"/>
</dbReference>
<dbReference type="SUPFAM" id="SSF52540">
    <property type="entry name" value="P-loop containing nucleoside triphosphate hydrolases"/>
    <property type="match status" value="1"/>
</dbReference>